<dbReference type="InterPro" id="IPR058625">
    <property type="entry name" value="MdtA-like_BSH"/>
</dbReference>
<evidence type="ECO:0000259" key="4">
    <source>
        <dbReference type="Pfam" id="PF25917"/>
    </source>
</evidence>
<feature type="domain" description="CusB-like beta-barrel" evidence="5">
    <location>
        <begin position="207"/>
        <end position="276"/>
    </location>
</feature>
<evidence type="ECO:0000259" key="5">
    <source>
        <dbReference type="Pfam" id="PF25954"/>
    </source>
</evidence>
<dbReference type="EMBL" id="OBEN01000002">
    <property type="protein sequence ID" value="SNZ12986.1"/>
    <property type="molecule type" value="Genomic_DNA"/>
</dbReference>
<dbReference type="Gene3D" id="2.40.30.170">
    <property type="match status" value="1"/>
</dbReference>
<feature type="domain" description="Multidrug resistance protein MdtA-like alpha-helical hairpin" evidence="3">
    <location>
        <begin position="100"/>
        <end position="167"/>
    </location>
</feature>
<dbReference type="PROSITE" id="PS51257">
    <property type="entry name" value="PROKAR_LIPOPROTEIN"/>
    <property type="match status" value="1"/>
</dbReference>
<evidence type="ECO:0000256" key="1">
    <source>
        <dbReference type="ARBA" id="ARBA00009477"/>
    </source>
</evidence>
<gene>
    <name evidence="6" type="ORF">SAMN06265353_0577</name>
</gene>
<comment type="similarity">
    <text evidence="1">Belongs to the membrane fusion protein (MFP) (TC 8.A.1) family.</text>
</comment>
<proteinExistence type="inferred from homology"/>
<dbReference type="InterPro" id="IPR006143">
    <property type="entry name" value="RND_pump_MFP"/>
</dbReference>
<dbReference type="Pfam" id="PF25876">
    <property type="entry name" value="HH_MFP_RND"/>
    <property type="match status" value="1"/>
</dbReference>
<dbReference type="Pfam" id="PF25917">
    <property type="entry name" value="BSH_RND"/>
    <property type="match status" value="1"/>
</dbReference>
<dbReference type="GO" id="GO:1990281">
    <property type="term" value="C:efflux pump complex"/>
    <property type="evidence" value="ECO:0007669"/>
    <property type="project" value="TreeGrafter"/>
</dbReference>
<evidence type="ECO:0000313" key="7">
    <source>
        <dbReference type="Proteomes" id="UP000218627"/>
    </source>
</evidence>
<dbReference type="GO" id="GO:0015562">
    <property type="term" value="F:efflux transmembrane transporter activity"/>
    <property type="evidence" value="ECO:0007669"/>
    <property type="project" value="TreeGrafter"/>
</dbReference>
<dbReference type="RefSeq" id="WP_245810063.1">
    <property type="nucleotide sequence ID" value="NZ_OBEN01000002.1"/>
</dbReference>
<dbReference type="Gene3D" id="1.10.287.470">
    <property type="entry name" value="Helix hairpin bin"/>
    <property type="match status" value="1"/>
</dbReference>
<organism evidence="6 7">
    <name type="scientific">Hydrogenobacter hydrogenophilus</name>
    <dbReference type="NCBI Taxonomy" id="35835"/>
    <lineage>
        <taxon>Bacteria</taxon>
        <taxon>Pseudomonadati</taxon>
        <taxon>Aquificota</taxon>
        <taxon>Aquificia</taxon>
        <taxon>Aquificales</taxon>
        <taxon>Aquificaceae</taxon>
        <taxon>Hydrogenobacter</taxon>
    </lineage>
</organism>
<evidence type="ECO:0000256" key="2">
    <source>
        <dbReference type="SAM" id="Coils"/>
    </source>
</evidence>
<dbReference type="PANTHER" id="PTHR30469:SF15">
    <property type="entry name" value="HLYD FAMILY OF SECRETION PROTEINS"/>
    <property type="match status" value="1"/>
</dbReference>
<dbReference type="Gene3D" id="2.40.420.20">
    <property type="match status" value="1"/>
</dbReference>
<evidence type="ECO:0000313" key="6">
    <source>
        <dbReference type="EMBL" id="SNZ12986.1"/>
    </source>
</evidence>
<reference evidence="7" key="1">
    <citation type="submission" date="2017-09" db="EMBL/GenBank/DDBJ databases">
        <authorList>
            <person name="Varghese N."/>
            <person name="Submissions S."/>
        </authorList>
    </citation>
    <scope>NUCLEOTIDE SEQUENCE [LARGE SCALE GENOMIC DNA]</scope>
    <source>
        <strain evidence="7">DSM 2913</strain>
    </source>
</reference>
<protein>
    <submittedName>
        <fullName evidence="6">Membrane fusion protein, multidrug efflux system</fullName>
    </submittedName>
</protein>
<dbReference type="Gene3D" id="2.40.50.100">
    <property type="match status" value="1"/>
</dbReference>
<dbReference type="InterPro" id="IPR058792">
    <property type="entry name" value="Beta-barrel_RND_2"/>
</dbReference>
<dbReference type="Pfam" id="PF25954">
    <property type="entry name" value="Beta-barrel_RND_2"/>
    <property type="match status" value="1"/>
</dbReference>
<keyword evidence="2" id="KW-0175">Coiled coil</keyword>
<accession>A0A285NYL1</accession>
<name>A0A285NYL1_9AQUI</name>
<feature type="domain" description="Multidrug resistance protein MdtA-like barrel-sandwich hybrid" evidence="4">
    <location>
        <begin position="60"/>
        <end position="201"/>
    </location>
</feature>
<dbReference type="AlphaFoldDB" id="A0A285NYL1"/>
<feature type="coiled-coil region" evidence="2">
    <location>
        <begin position="97"/>
        <end position="165"/>
    </location>
</feature>
<keyword evidence="7" id="KW-1185">Reference proteome</keyword>
<dbReference type="InterPro" id="IPR058624">
    <property type="entry name" value="MdtA-like_HH"/>
</dbReference>
<dbReference type="SUPFAM" id="SSF111369">
    <property type="entry name" value="HlyD-like secretion proteins"/>
    <property type="match status" value="1"/>
</dbReference>
<dbReference type="Proteomes" id="UP000218627">
    <property type="component" value="Unassembled WGS sequence"/>
</dbReference>
<dbReference type="PANTHER" id="PTHR30469">
    <property type="entry name" value="MULTIDRUG RESISTANCE PROTEIN MDTA"/>
    <property type="match status" value="1"/>
</dbReference>
<dbReference type="NCBIfam" id="TIGR01730">
    <property type="entry name" value="RND_mfp"/>
    <property type="match status" value="1"/>
</dbReference>
<sequence length="351" mass="39764">MGMVRWFLLIALFLLGSCSREEKVQGQKKEESIPISIYYVKPQEIEVFYTTNGYFEGIRDVILRPEVSGRVLELLVDEGSFVKKGQPLLRIDPTDYQNALNQIKANLMQAKANYENQKAIYERRKFLYEQNLIAREEFENASTQLKVYQDQISAIEAQLRNAQTQLYRTVLRAPFSGYIAQKFINVGDYITPQSQAFRIVTLDPIKVVFQVPQEIISSVKMGSEVYLDVEGIGSYKGKVIFLSPSADANRLITVKALVKNQDGKIKPNMYAKVKIPTSSTVAFKVPEMAVVLIGNEKAVWKVEGNRVSPVKVQILKQEEGFVYVKGDLKEGDQVAVENAYLLNQTSKVKVK</sequence>
<evidence type="ECO:0000259" key="3">
    <source>
        <dbReference type="Pfam" id="PF25876"/>
    </source>
</evidence>